<gene>
    <name evidence="3" type="primary">YAF9</name>
    <name evidence="5" type="ORF">HGUI_00374</name>
</gene>
<comment type="domain">
    <text evidence="3">The coiled-coil domain is required for assembly into the NuA4 complex.</text>
</comment>
<keyword evidence="3" id="KW-0963">Cytoplasm</keyword>
<dbReference type="PROSITE" id="PS51037">
    <property type="entry name" value="YEATS"/>
    <property type="match status" value="1"/>
</dbReference>
<keyword evidence="6" id="KW-1185">Reference proteome</keyword>
<evidence type="ECO:0000313" key="5">
    <source>
        <dbReference type="EMBL" id="SGZ38174.1"/>
    </source>
</evidence>
<dbReference type="OrthoDB" id="3970815at2759"/>
<sequence>MDEYVDSVIKPTNNSNNKRLKNICIKKPIIIGNNSVRLTEEEKLNNPKIPREHTHRWQIFIMSPTPKGDLDLSFIKKITFKLHDSYQPAVRTIEYQSFIKQSTQNVPGFLVEETGWGEFEVGIKIYFQDGSQEKFLQLYHPLRLHSYYLILNNETGEYDQKPCVQKEGENLTVDNEKNGMVKSFYYDEIVFNEPYADFFTKWLMESNSIMFTNTSDALKSSENNVLYQHPFSEEMELDELERLENGLSKAEEMLNDLRRQYMEKQKALAN</sequence>
<keyword evidence="3" id="KW-0156">Chromatin regulator</keyword>
<keyword evidence="3" id="KW-0804">Transcription</keyword>
<dbReference type="InterPro" id="IPR055129">
    <property type="entry name" value="YEATS_dom"/>
</dbReference>
<dbReference type="VEuPathDB" id="FungiDB:HGUI_00374"/>
<dbReference type="GO" id="GO:0006325">
    <property type="term" value="P:chromatin organization"/>
    <property type="evidence" value="ECO:0007669"/>
    <property type="project" value="UniProtKB-KW"/>
</dbReference>
<evidence type="ECO:0000259" key="4">
    <source>
        <dbReference type="PROSITE" id="PS51037"/>
    </source>
</evidence>
<dbReference type="GO" id="GO:0005737">
    <property type="term" value="C:cytoplasm"/>
    <property type="evidence" value="ECO:0007669"/>
    <property type="project" value="UniProtKB-SubCell"/>
</dbReference>
<organism evidence="5 6">
    <name type="scientific">Hanseniaspora guilliermondii</name>
    <dbReference type="NCBI Taxonomy" id="56406"/>
    <lineage>
        <taxon>Eukaryota</taxon>
        <taxon>Fungi</taxon>
        <taxon>Dikarya</taxon>
        <taxon>Ascomycota</taxon>
        <taxon>Saccharomycotina</taxon>
        <taxon>Saccharomycetes</taxon>
        <taxon>Saccharomycodales</taxon>
        <taxon>Saccharomycodaceae</taxon>
        <taxon>Hanseniaspora</taxon>
    </lineage>
</organism>
<feature type="domain" description="YEATS" evidence="4">
    <location>
        <begin position="19"/>
        <end position="205"/>
    </location>
</feature>
<evidence type="ECO:0000256" key="2">
    <source>
        <dbReference type="PROSITE-ProRule" id="PRU00376"/>
    </source>
</evidence>
<dbReference type="Proteomes" id="UP000183365">
    <property type="component" value="Unassembled WGS sequence"/>
</dbReference>
<keyword evidence="3" id="KW-0175">Coiled coil</keyword>
<comment type="subcellular location">
    <subcellularLocation>
        <location evidence="3">Nucleus</location>
    </subcellularLocation>
    <subcellularLocation>
        <location evidence="3">Cytoplasm</location>
    </subcellularLocation>
</comment>
<comment type="subunit">
    <text evidence="3">Component of the SWR1 chromatin-remodeling complex and of the NuA4 histone acetyltransferase complex.</text>
</comment>
<dbReference type="GO" id="GO:0006355">
    <property type="term" value="P:regulation of DNA-templated transcription"/>
    <property type="evidence" value="ECO:0007669"/>
    <property type="project" value="InterPro"/>
</dbReference>
<keyword evidence="3" id="KW-0227">DNA damage</keyword>
<dbReference type="InterPro" id="IPR038704">
    <property type="entry name" value="YEAST_sf"/>
</dbReference>
<dbReference type="PANTHER" id="PTHR23195">
    <property type="entry name" value="YEATS DOMAIN"/>
    <property type="match status" value="1"/>
</dbReference>
<accession>A0A1L0FF15</accession>
<keyword evidence="3" id="KW-0234">DNA repair</keyword>
<proteinExistence type="inferred from homology"/>
<name>A0A1L0FF15_9ASCO</name>
<dbReference type="GO" id="GO:0000812">
    <property type="term" value="C:Swr1 complex"/>
    <property type="evidence" value="ECO:0007669"/>
    <property type="project" value="UniProtKB-UniRule"/>
</dbReference>
<dbReference type="GO" id="GO:0006281">
    <property type="term" value="P:DNA repair"/>
    <property type="evidence" value="ECO:0007669"/>
    <property type="project" value="UniProtKB-UniRule"/>
</dbReference>
<dbReference type="EMBL" id="FQNF01000004">
    <property type="protein sequence ID" value="SGZ38174.1"/>
    <property type="molecule type" value="Genomic_DNA"/>
</dbReference>
<dbReference type="InterPro" id="IPR005033">
    <property type="entry name" value="YEATS"/>
</dbReference>
<comment type="function">
    <text evidence="3">Component of the SWR1 complex which mediates the ATP-dependent exchange of histone H2A for an H2A variant leading to transcriptional regulation of selected genes by chromatin remodeling. Component of the NuA4 histone acetyltransferase complex which is involved in transcriptional activation of selected genes principally by acetylation of nucleosomal histones H4 and H2A. The NuA4 complex is also involved in DNA repair. Yaf9 may also be required for viability in conditions in which the structural integrity of the spindle is compromised.</text>
</comment>
<evidence type="ECO:0000313" key="6">
    <source>
        <dbReference type="Proteomes" id="UP000183365"/>
    </source>
</evidence>
<keyword evidence="1 2" id="KW-0539">Nucleus</keyword>
<dbReference type="CDD" id="cd16908">
    <property type="entry name" value="YEATS_Yaf9_like"/>
    <property type="match status" value="1"/>
</dbReference>
<feature type="coiled-coil region" evidence="3">
    <location>
        <begin position="233"/>
        <end position="267"/>
    </location>
</feature>
<dbReference type="Pfam" id="PF03366">
    <property type="entry name" value="YEATS"/>
    <property type="match status" value="1"/>
</dbReference>
<comment type="similarity">
    <text evidence="3">Belongs to the YAF9 family.</text>
</comment>
<keyword evidence="3" id="KW-0805">Transcription regulation</keyword>
<dbReference type="Gene3D" id="2.60.40.1970">
    <property type="entry name" value="YEATS domain"/>
    <property type="match status" value="1"/>
</dbReference>
<protein>
    <recommendedName>
        <fullName evidence="3">Protein AF-9 homolog</fullName>
    </recommendedName>
</protein>
<evidence type="ECO:0000256" key="3">
    <source>
        <dbReference type="RuleBase" id="RU367117"/>
    </source>
</evidence>
<keyword evidence="3" id="KW-0010">Activator</keyword>
<reference evidence="6" key="1">
    <citation type="submission" date="2016-11" db="EMBL/GenBank/DDBJ databases">
        <authorList>
            <person name="Guldener U."/>
        </authorList>
    </citation>
    <scope>NUCLEOTIDE SEQUENCE [LARGE SCALE GENOMIC DNA]</scope>
</reference>
<dbReference type="AlphaFoldDB" id="A0A1L0FF15"/>
<evidence type="ECO:0000256" key="1">
    <source>
        <dbReference type="ARBA" id="ARBA00023242"/>
    </source>
</evidence>